<dbReference type="KEGG" id="snep:Enr13x_26020"/>
<dbReference type="GO" id="GO:0061605">
    <property type="term" value="F:molybdopterin-synthase adenylyltransferase activity"/>
    <property type="evidence" value="ECO:0007669"/>
    <property type="project" value="UniProtKB-EC"/>
</dbReference>
<dbReference type="PANTHER" id="PTHR10953:SF102">
    <property type="entry name" value="ADENYLYLTRANSFERASE AND SULFURTRANSFERASE MOCS3"/>
    <property type="match status" value="1"/>
</dbReference>
<dbReference type="AlphaFoldDB" id="A0A518HPI0"/>
<evidence type="ECO:0000313" key="2">
    <source>
        <dbReference type="EMBL" id="QDV42752.1"/>
    </source>
</evidence>
<dbReference type="EMBL" id="CP037423">
    <property type="protein sequence ID" value="QDV42752.1"/>
    <property type="molecule type" value="Genomic_DNA"/>
</dbReference>
<keyword evidence="3" id="KW-1185">Reference proteome</keyword>
<reference evidence="2 3" key="1">
    <citation type="submission" date="2019-03" db="EMBL/GenBank/DDBJ databases">
        <title>Deep-cultivation of Planctomycetes and their phenomic and genomic characterization uncovers novel biology.</title>
        <authorList>
            <person name="Wiegand S."/>
            <person name="Jogler M."/>
            <person name="Boedeker C."/>
            <person name="Pinto D."/>
            <person name="Vollmers J."/>
            <person name="Rivas-Marin E."/>
            <person name="Kohn T."/>
            <person name="Peeters S.H."/>
            <person name="Heuer A."/>
            <person name="Rast P."/>
            <person name="Oberbeckmann S."/>
            <person name="Bunk B."/>
            <person name="Jeske O."/>
            <person name="Meyerdierks A."/>
            <person name="Storesund J.E."/>
            <person name="Kallscheuer N."/>
            <person name="Luecker S."/>
            <person name="Lage O.M."/>
            <person name="Pohl T."/>
            <person name="Merkel B.J."/>
            <person name="Hornburger P."/>
            <person name="Mueller R.-W."/>
            <person name="Bruemmer F."/>
            <person name="Labrenz M."/>
            <person name="Spormann A.M."/>
            <person name="Op den Camp H."/>
            <person name="Overmann J."/>
            <person name="Amann R."/>
            <person name="Jetten M.S.M."/>
            <person name="Mascher T."/>
            <person name="Medema M.H."/>
            <person name="Devos D.P."/>
            <person name="Kaster A.-K."/>
            <person name="Ovreas L."/>
            <person name="Rohde M."/>
            <person name="Galperin M.Y."/>
            <person name="Jogler C."/>
        </authorList>
    </citation>
    <scope>NUCLEOTIDE SEQUENCE [LARGE SCALE GENOMIC DNA]</scope>
    <source>
        <strain evidence="2 3">Enr13</strain>
    </source>
</reference>
<dbReference type="GO" id="GO:0004792">
    <property type="term" value="F:thiosulfate-cyanide sulfurtransferase activity"/>
    <property type="evidence" value="ECO:0007669"/>
    <property type="project" value="TreeGrafter"/>
</dbReference>
<sequence length="259" mass="28223">MPTPQSLTDEERATYEWQMWVPDFGESGQEKLKAASVMISRVGGVGSVVAYELAAAGVGKLVLAHAGNVKPSDLNRQLLMTHDWIGKPRIESIARRLLELNPRLEIVAVGENVSESNAADLVAQSDIVVDCAPLFPERFAMNAQAVLQNKPMVECAMYELEAHLTTLIPGRSPCLRCLFPQEPPTWTRQFPVFGAVSGTVACMAAMETIKTIAGIGDPLAGRLLKMDLRDMSFHRLNVTRRPDCPTCGHLSPDPSTDVA</sequence>
<dbReference type="EC" id="2.7.7.80" evidence="2"/>
<dbReference type="GO" id="GO:0005737">
    <property type="term" value="C:cytoplasm"/>
    <property type="evidence" value="ECO:0007669"/>
    <property type="project" value="TreeGrafter"/>
</dbReference>
<evidence type="ECO:0000259" key="1">
    <source>
        <dbReference type="Pfam" id="PF00899"/>
    </source>
</evidence>
<name>A0A518HPI0_9BACT</name>
<protein>
    <submittedName>
        <fullName evidence="2">Molybdopterin-synthase adenylyltransferase</fullName>
        <ecNumber evidence="2">2.7.7.80</ecNumber>
    </submittedName>
</protein>
<dbReference type="GO" id="GO:0008641">
    <property type="term" value="F:ubiquitin-like modifier activating enzyme activity"/>
    <property type="evidence" value="ECO:0007669"/>
    <property type="project" value="InterPro"/>
</dbReference>
<organism evidence="2 3">
    <name type="scientific">Stieleria neptunia</name>
    <dbReference type="NCBI Taxonomy" id="2527979"/>
    <lineage>
        <taxon>Bacteria</taxon>
        <taxon>Pseudomonadati</taxon>
        <taxon>Planctomycetota</taxon>
        <taxon>Planctomycetia</taxon>
        <taxon>Pirellulales</taxon>
        <taxon>Pirellulaceae</taxon>
        <taxon>Stieleria</taxon>
    </lineage>
</organism>
<dbReference type="CDD" id="cd00757">
    <property type="entry name" value="ThiF_MoeB_HesA_family"/>
    <property type="match status" value="1"/>
</dbReference>
<accession>A0A518HPI0</accession>
<dbReference type="SUPFAM" id="SSF69572">
    <property type="entry name" value="Activating enzymes of the ubiquitin-like proteins"/>
    <property type="match status" value="1"/>
</dbReference>
<dbReference type="InterPro" id="IPR045886">
    <property type="entry name" value="ThiF/MoeB/HesA"/>
</dbReference>
<dbReference type="Proteomes" id="UP000319004">
    <property type="component" value="Chromosome"/>
</dbReference>
<dbReference type="Pfam" id="PF00899">
    <property type="entry name" value="ThiF"/>
    <property type="match status" value="1"/>
</dbReference>
<gene>
    <name evidence="2" type="primary">moeB_1</name>
    <name evidence="2" type="ORF">Enr13x_26020</name>
</gene>
<dbReference type="OrthoDB" id="9800872at2"/>
<dbReference type="InterPro" id="IPR035985">
    <property type="entry name" value="Ubiquitin-activating_enz"/>
</dbReference>
<dbReference type="PANTHER" id="PTHR10953">
    <property type="entry name" value="UBIQUITIN-ACTIVATING ENZYME E1"/>
    <property type="match status" value="1"/>
</dbReference>
<dbReference type="Gene3D" id="3.40.50.720">
    <property type="entry name" value="NAD(P)-binding Rossmann-like Domain"/>
    <property type="match status" value="1"/>
</dbReference>
<proteinExistence type="predicted"/>
<feature type="domain" description="THIF-type NAD/FAD binding fold" evidence="1">
    <location>
        <begin position="16"/>
        <end position="245"/>
    </location>
</feature>
<evidence type="ECO:0000313" key="3">
    <source>
        <dbReference type="Proteomes" id="UP000319004"/>
    </source>
</evidence>
<dbReference type="RefSeq" id="WP_145386401.1">
    <property type="nucleotide sequence ID" value="NZ_CP037423.1"/>
</dbReference>
<keyword evidence="2" id="KW-0808">Transferase</keyword>
<keyword evidence="2" id="KW-0548">Nucleotidyltransferase</keyword>
<dbReference type="InterPro" id="IPR000594">
    <property type="entry name" value="ThiF_NAD_FAD-bd"/>
</dbReference>